<dbReference type="InterPro" id="IPR037066">
    <property type="entry name" value="Plug_dom_sf"/>
</dbReference>
<feature type="signal peptide" evidence="10">
    <location>
        <begin position="1"/>
        <end position="21"/>
    </location>
</feature>
<evidence type="ECO:0000259" key="12">
    <source>
        <dbReference type="Pfam" id="PF07715"/>
    </source>
</evidence>
<keyword evidence="13" id="KW-0675">Receptor</keyword>
<dbReference type="AlphaFoldDB" id="A0A939JXN8"/>
<keyword evidence="5 9" id="KW-0798">TonB box</keyword>
<evidence type="ECO:0000256" key="9">
    <source>
        <dbReference type="RuleBase" id="RU003357"/>
    </source>
</evidence>
<dbReference type="NCBIfam" id="TIGR04057">
    <property type="entry name" value="SusC_RagA_signa"/>
    <property type="match status" value="1"/>
</dbReference>
<evidence type="ECO:0000256" key="6">
    <source>
        <dbReference type="ARBA" id="ARBA00023136"/>
    </source>
</evidence>
<evidence type="ECO:0000313" key="13">
    <source>
        <dbReference type="EMBL" id="MBO0929513.1"/>
    </source>
</evidence>
<feature type="chain" id="PRO_5037190662" evidence="10">
    <location>
        <begin position="22"/>
        <end position="1045"/>
    </location>
</feature>
<gene>
    <name evidence="13" type="ORF">J2I48_00825</name>
</gene>
<evidence type="ECO:0000256" key="10">
    <source>
        <dbReference type="SAM" id="SignalP"/>
    </source>
</evidence>
<dbReference type="GO" id="GO:0009279">
    <property type="term" value="C:cell outer membrane"/>
    <property type="evidence" value="ECO:0007669"/>
    <property type="project" value="UniProtKB-SubCell"/>
</dbReference>
<evidence type="ECO:0000256" key="7">
    <source>
        <dbReference type="ARBA" id="ARBA00023237"/>
    </source>
</evidence>
<dbReference type="Proteomes" id="UP000664795">
    <property type="component" value="Unassembled WGS sequence"/>
</dbReference>
<evidence type="ECO:0000256" key="4">
    <source>
        <dbReference type="ARBA" id="ARBA00022692"/>
    </source>
</evidence>
<dbReference type="InterPro" id="IPR039426">
    <property type="entry name" value="TonB-dep_rcpt-like"/>
</dbReference>
<dbReference type="PROSITE" id="PS52016">
    <property type="entry name" value="TONB_DEPENDENT_REC_3"/>
    <property type="match status" value="1"/>
</dbReference>
<keyword evidence="3 8" id="KW-1134">Transmembrane beta strand</keyword>
<proteinExistence type="inferred from homology"/>
<name>A0A939JXN8_9BACT</name>
<evidence type="ECO:0000256" key="5">
    <source>
        <dbReference type="ARBA" id="ARBA00023077"/>
    </source>
</evidence>
<dbReference type="InterPro" id="IPR023997">
    <property type="entry name" value="TonB-dep_OMP_SusC/RagA_CS"/>
</dbReference>
<dbReference type="Pfam" id="PF13715">
    <property type="entry name" value="CarbopepD_reg_2"/>
    <property type="match status" value="1"/>
</dbReference>
<organism evidence="13 14">
    <name type="scientific">Fibrella aquatilis</name>
    <dbReference type="NCBI Taxonomy" id="2817059"/>
    <lineage>
        <taxon>Bacteria</taxon>
        <taxon>Pseudomonadati</taxon>
        <taxon>Bacteroidota</taxon>
        <taxon>Cytophagia</taxon>
        <taxon>Cytophagales</taxon>
        <taxon>Spirosomataceae</taxon>
        <taxon>Fibrella</taxon>
    </lineage>
</organism>
<comment type="similarity">
    <text evidence="8 9">Belongs to the TonB-dependent receptor family.</text>
</comment>
<dbReference type="SUPFAM" id="SSF56935">
    <property type="entry name" value="Porins"/>
    <property type="match status" value="1"/>
</dbReference>
<dbReference type="InterPro" id="IPR012910">
    <property type="entry name" value="Plug_dom"/>
</dbReference>
<dbReference type="RefSeq" id="WP_207333480.1">
    <property type="nucleotide sequence ID" value="NZ_JAFMYU010000001.1"/>
</dbReference>
<dbReference type="InterPro" id="IPR036942">
    <property type="entry name" value="Beta-barrel_TonB_sf"/>
</dbReference>
<keyword evidence="6 8" id="KW-0472">Membrane</keyword>
<keyword evidence="4 8" id="KW-0812">Transmembrane</keyword>
<evidence type="ECO:0000256" key="3">
    <source>
        <dbReference type="ARBA" id="ARBA00022452"/>
    </source>
</evidence>
<dbReference type="Pfam" id="PF00593">
    <property type="entry name" value="TonB_dep_Rec_b-barrel"/>
    <property type="match status" value="1"/>
</dbReference>
<evidence type="ECO:0000256" key="1">
    <source>
        <dbReference type="ARBA" id="ARBA00004571"/>
    </source>
</evidence>
<keyword evidence="10" id="KW-0732">Signal</keyword>
<dbReference type="InterPro" id="IPR000531">
    <property type="entry name" value="Beta-barrel_TonB"/>
</dbReference>
<comment type="caution">
    <text evidence="13">The sequence shown here is derived from an EMBL/GenBank/DDBJ whole genome shotgun (WGS) entry which is preliminary data.</text>
</comment>
<evidence type="ECO:0000313" key="14">
    <source>
        <dbReference type="Proteomes" id="UP000664795"/>
    </source>
</evidence>
<reference evidence="13 14" key="1">
    <citation type="submission" date="2021-03" db="EMBL/GenBank/DDBJ databases">
        <title>Fibrella sp. HMF5036 genome sequencing and assembly.</title>
        <authorList>
            <person name="Kang H."/>
            <person name="Kim H."/>
            <person name="Bae S."/>
            <person name="Joh K."/>
        </authorList>
    </citation>
    <scope>NUCLEOTIDE SEQUENCE [LARGE SCALE GENOMIC DNA]</scope>
    <source>
        <strain evidence="13 14">HMF5036</strain>
    </source>
</reference>
<protein>
    <submittedName>
        <fullName evidence="13">TonB-dependent receptor</fullName>
    </submittedName>
</protein>
<dbReference type="Gene3D" id="2.60.40.1120">
    <property type="entry name" value="Carboxypeptidase-like, regulatory domain"/>
    <property type="match status" value="1"/>
</dbReference>
<dbReference type="Gene3D" id="2.170.130.10">
    <property type="entry name" value="TonB-dependent receptor, plug domain"/>
    <property type="match status" value="1"/>
</dbReference>
<dbReference type="EMBL" id="JAFMYU010000001">
    <property type="protein sequence ID" value="MBO0929513.1"/>
    <property type="molecule type" value="Genomic_DNA"/>
</dbReference>
<feature type="domain" description="TonB-dependent receptor plug" evidence="12">
    <location>
        <begin position="117"/>
        <end position="233"/>
    </location>
</feature>
<keyword evidence="7 8" id="KW-0998">Cell outer membrane</keyword>
<dbReference type="NCBIfam" id="TIGR04056">
    <property type="entry name" value="OMP_RagA_SusC"/>
    <property type="match status" value="1"/>
</dbReference>
<keyword evidence="14" id="KW-1185">Reference proteome</keyword>
<dbReference type="InterPro" id="IPR008969">
    <property type="entry name" value="CarboxyPept-like_regulatory"/>
</dbReference>
<accession>A0A939JXN8</accession>
<evidence type="ECO:0000256" key="8">
    <source>
        <dbReference type="PROSITE-ProRule" id="PRU01360"/>
    </source>
</evidence>
<keyword evidence="2 8" id="KW-0813">Transport</keyword>
<feature type="domain" description="TonB-dependent receptor-like beta-barrel" evidence="11">
    <location>
        <begin position="460"/>
        <end position="825"/>
    </location>
</feature>
<dbReference type="Gene3D" id="2.40.170.20">
    <property type="entry name" value="TonB-dependent receptor, beta-barrel domain"/>
    <property type="match status" value="1"/>
</dbReference>
<evidence type="ECO:0000259" key="11">
    <source>
        <dbReference type="Pfam" id="PF00593"/>
    </source>
</evidence>
<dbReference type="Pfam" id="PF07715">
    <property type="entry name" value="Plug"/>
    <property type="match status" value="1"/>
</dbReference>
<dbReference type="InterPro" id="IPR023996">
    <property type="entry name" value="TonB-dep_OMP_SusC/RagA"/>
</dbReference>
<dbReference type="SUPFAM" id="SSF49464">
    <property type="entry name" value="Carboxypeptidase regulatory domain-like"/>
    <property type="match status" value="1"/>
</dbReference>
<sequence>MSRLFLGSWLLLLLFSVPVLAQDVAITGSVTSSDDSSPLPGVSVQIKGTTRGTTTDATGNYRINVPANGRLVFSFIGYDRQEIAVGNRSTINLVLQRNTNDLSEVVVTGYGGTINRREFTGASSKVSGATIQNIPVGSFDKALAGRAAGVQVTSANGVPGGAIQIRIRGVGSISAGSDPLYVVDGVQLNTTNNSNFTSSNPLAFLNPNDIENIEILKDAAAASIYGSQAANGVVLVTTKRGKAGKTQITLNYYKGIADPIKKLNVLNTQDWIKLRTENLINAGTSAEAARNSILQTLRVISVPNAANPFNLPATVSDADVANLPTYDWQDAVYKQGKTDNYELSLNGGNEKTRFFVSGSYYTQSANILNVDFVRGTLNSTLTHQINSKLSVEQTLKLSTITSRGQFGSPNGGSFLGAAAFSSPLILPSIPIFNADGSYYGTPASGGIPGILNQNIVQVSELNDIRANINQFVGSISLNYKVTDNLTIRPFASLDYRSTRGRNFSDPRTADGINVRGRIQDQLNENKNFLTNITANYNKLFGGKHEITALLGAEYRSDINENLATRAINIPTADFKYANAAALPESIVGGWTGYRKGSVFGNLKYNFSRKYDLSFIGRLDGSSRFGANNRFGFFPSVSGAWLVSEENFLKGNRYVSDLKLRASFGTTGNDQLGSLFNASNFPGLGLVSPGFDYNGAAGFAPSQLANPDLKWETNETINLGLDFGFFSNRVTGSVDVFQRTSKDLLLPFNLPFTSGYSTIARNAGEVQNRGIELEINTVNVRMGQFQWKSAFNITSIVNKVTKLYPGIVPLNNPDSTLLLSYTDFYGVGRNAILGRPLQPQYTTDYAGVNPATGRAMFYDYAGNITYRPLVPRDQKYFGTELPKFYGGFNNTFIYGGLSLDFLFQFDYGRRSFNSQTSFLAENAGRNFNALQETFDRRWQKPGDITDVPRAYNANVEPQSVSNMGGTRTLEDASYLRLKQVTLSYDVPAVFVSKIKASKARIYVQGANLITYTNWTSYDPEFLNFGSGNSGLVPNSKTYQAGINITF</sequence>
<evidence type="ECO:0000256" key="2">
    <source>
        <dbReference type="ARBA" id="ARBA00022448"/>
    </source>
</evidence>
<comment type="subcellular location">
    <subcellularLocation>
        <location evidence="1 8">Cell outer membrane</location>
        <topology evidence="1 8">Multi-pass membrane protein</topology>
    </subcellularLocation>
</comment>